<dbReference type="SMART" id="SM00450">
    <property type="entry name" value="RHOD"/>
    <property type="match status" value="1"/>
</dbReference>
<dbReference type="PROSITE" id="PS50206">
    <property type="entry name" value="RHODANESE_3"/>
    <property type="match status" value="1"/>
</dbReference>
<feature type="coiled-coil region" evidence="1">
    <location>
        <begin position="344"/>
        <end position="378"/>
    </location>
</feature>
<dbReference type="CDD" id="cd00158">
    <property type="entry name" value="RHOD"/>
    <property type="match status" value="1"/>
</dbReference>
<dbReference type="AlphaFoldDB" id="A0A1I3ULN7"/>
<protein>
    <submittedName>
        <fullName evidence="3">Rhodanese-like domain-containing protein</fullName>
    </submittedName>
</protein>
<evidence type="ECO:0000313" key="4">
    <source>
        <dbReference type="Proteomes" id="UP000198635"/>
    </source>
</evidence>
<dbReference type="InterPro" id="IPR001763">
    <property type="entry name" value="Rhodanese-like_dom"/>
</dbReference>
<dbReference type="Gene3D" id="3.30.450.40">
    <property type="match status" value="1"/>
</dbReference>
<gene>
    <name evidence="3" type="ORF">SAMN04488082_10825</name>
</gene>
<name>A0A1I3ULN7_9BACT</name>
<dbReference type="SUPFAM" id="SSF52821">
    <property type="entry name" value="Rhodanese/Cell cycle control phosphatase"/>
    <property type="match status" value="1"/>
</dbReference>
<organism evidence="3 4">
    <name type="scientific">Desulfomicrobium apsheronum</name>
    <dbReference type="NCBI Taxonomy" id="52560"/>
    <lineage>
        <taxon>Bacteria</taxon>
        <taxon>Pseudomonadati</taxon>
        <taxon>Thermodesulfobacteriota</taxon>
        <taxon>Desulfovibrionia</taxon>
        <taxon>Desulfovibrionales</taxon>
        <taxon>Desulfomicrobiaceae</taxon>
        <taxon>Desulfomicrobium</taxon>
    </lineage>
</organism>
<keyword evidence="4" id="KW-1185">Reference proteome</keyword>
<sequence length="537" mass="59653">MTVQTEGDADRVRYQFQILFDTAAELSGARYPHRILEAFLLSAQGGVGARGGFAAVLGQDGFQLMTRSSLSKSLTPEYARVLREHLDALGEERKSSFFVPSLQGELCPGKCELLLVCPLDDGRDGVLGLEESLAGRPYDENDRQLVAGLGTLFQTSLRFSLYATRVELLNAELTKQNDTLDRQIYHLSALRDLSGEILRVDMAEVMSTFLLTLLGHFSRPQGLLVLHDRSSGQIHEISSGLPVKPELTDEKVERLFFLCLAGVREKHLQPLQVEPVEDMSGAMGIELGFTPDRGYLFMLRENLYGVLLLGQSLGPTVPAEDGLLQAFVSQGVLHLKNADSFRTIMALNDDLARQNEELRRTIDELTRARDQISMLEAAGRRIAGIVHSKALSLTRVRLVDFFLIIALSLGMALAFNAQNPRGIPLIEAPGPEVPFVTLKQALALIEKEDALLVDARPREFFEREHAQRAVNVPAQLFDLVYMMQMTAEDPERPIVVFGRSVSRRYDLTVATKFLGRDHERVYIVKDVPPLALDGGTQ</sequence>
<dbReference type="InterPro" id="IPR029016">
    <property type="entry name" value="GAF-like_dom_sf"/>
</dbReference>
<keyword evidence="1" id="KW-0175">Coiled coil</keyword>
<dbReference type="STRING" id="52560.SAMN04488082_10825"/>
<dbReference type="Gene3D" id="3.40.250.10">
    <property type="entry name" value="Rhodanese-like domain"/>
    <property type="match status" value="1"/>
</dbReference>
<dbReference type="Proteomes" id="UP000198635">
    <property type="component" value="Unassembled WGS sequence"/>
</dbReference>
<reference evidence="4" key="1">
    <citation type="submission" date="2016-10" db="EMBL/GenBank/DDBJ databases">
        <authorList>
            <person name="Varghese N."/>
            <person name="Submissions S."/>
        </authorList>
    </citation>
    <scope>NUCLEOTIDE SEQUENCE [LARGE SCALE GENOMIC DNA]</scope>
    <source>
        <strain evidence="4">DSM 5918</strain>
    </source>
</reference>
<dbReference type="Pfam" id="PF00581">
    <property type="entry name" value="Rhodanese"/>
    <property type="match status" value="1"/>
</dbReference>
<accession>A0A1I3ULN7</accession>
<feature type="domain" description="Rhodanese" evidence="2">
    <location>
        <begin position="446"/>
        <end position="532"/>
    </location>
</feature>
<dbReference type="InterPro" id="IPR036873">
    <property type="entry name" value="Rhodanese-like_dom_sf"/>
</dbReference>
<dbReference type="EMBL" id="FORX01000008">
    <property type="protein sequence ID" value="SFJ83593.1"/>
    <property type="molecule type" value="Genomic_DNA"/>
</dbReference>
<dbReference type="RefSeq" id="WP_092374525.1">
    <property type="nucleotide sequence ID" value="NZ_FORX01000008.1"/>
</dbReference>
<evidence type="ECO:0000313" key="3">
    <source>
        <dbReference type="EMBL" id="SFJ83593.1"/>
    </source>
</evidence>
<dbReference type="OrthoDB" id="9781034at2"/>
<evidence type="ECO:0000259" key="2">
    <source>
        <dbReference type="PROSITE" id="PS50206"/>
    </source>
</evidence>
<proteinExistence type="predicted"/>
<evidence type="ECO:0000256" key="1">
    <source>
        <dbReference type="SAM" id="Coils"/>
    </source>
</evidence>